<name>A0ABQ6CZZ0_9HYPH</name>
<evidence type="ECO:0000256" key="1">
    <source>
        <dbReference type="SAM" id="SignalP"/>
    </source>
</evidence>
<evidence type="ECO:0000313" key="3">
    <source>
        <dbReference type="Proteomes" id="UP001156882"/>
    </source>
</evidence>
<reference evidence="3" key="1">
    <citation type="journal article" date="2019" name="Int. J. Syst. Evol. Microbiol.">
        <title>The Global Catalogue of Microorganisms (GCM) 10K type strain sequencing project: providing services to taxonomists for standard genome sequencing and annotation.</title>
        <authorList>
            <consortium name="The Broad Institute Genomics Platform"/>
            <consortium name="The Broad Institute Genome Sequencing Center for Infectious Disease"/>
            <person name="Wu L."/>
            <person name="Ma J."/>
        </authorList>
    </citation>
    <scope>NUCLEOTIDE SEQUENCE [LARGE SCALE GENOMIC DNA]</scope>
    <source>
        <strain evidence="3">NBRC 101365</strain>
    </source>
</reference>
<dbReference type="Pfam" id="PF07076">
    <property type="entry name" value="DUF1344"/>
    <property type="match status" value="1"/>
</dbReference>
<dbReference type="EMBL" id="BSPC01000097">
    <property type="protein sequence ID" value="GLS24254.1"/>
    <property type="molecule type" value="Genomic_DNA"/>
</dbReference>
<evidence type="ECO:0000313" key="2">
    <source>
        <dbReference type="EMBL" id="GLS24254.1"/>
    </source>
</evidence>
<organism evidence="2 3">
    <name type="scientific">Labrys miyagiensis</name>
    <dbReference type="NCBI Taxonomy" id="346912"/>
    <lineage>
        <taxon>Bacteria</taxon>
        <taxon>Pseudomonadati</taxon>
        <taxon>Pseudomonadota</taxon>
        <taxon>Alphaproteobacteria</taxon>
        <taxon>Hyphomicrobiales</taxon>
        <taxon>Xanthobacteraceae</taxon>
        <taxon>Labrys</taxon>
    </lineage>
</organism>
<keyword evidence="1" id="KW-0732">Signal</keyword>
<keyword evidence="3" id="KW-1185">Reference proteome</keyword>
<dbReference type="InterPro" id="IPR009780">
    <property type="entry name" value="DUF1344"/>
</dbReference>
<gene>
    <name evidence="2" type="ORF">GCM10007874_72750</name>
</gene>
<protein>
    <recommendedName>
        <fullName evidence="4">DUF1344 domain-containing protein</fullName>
    </recommendedName>
</protein>
<comment type="caution">
    <text evidence="2">The sequence shown here is derived from an EMBL/GenBank/DDBJ whole genome shotgun (WGS) entry which is preliminary data.</text>
</comment>
<proteinExistence type="predicted"/>
<accession>A0ABQ6CZZ0</accession>
<feature type="chain" id="PRO_5046614276" description="DUF1344 domain-containing protein" evidence="1">
    <location>
        <begin position="23"/>
        <end position="84"/>
    </location>
</feature>
<dbReference type="Proteomes" id="UP001156882">
    <property type="component" value="Unassembled WGS sequence"/>
</dbReference>
<dbReference type="RefSeq" id="WP_284317174.1">
    <property type="nucleotide sequence ID" value="NZ_BSPC01000097.1"/>
</dbReference>
<evidence type="ECO:0008006" key="4">
    <source>
        <dbReference type="Google" id="ProtNLM"/>
    </source>
</evidence>
<feature type="signal peptide" evidence="1">
    <location>
        <begin position="1"/>
        <end position="22"/>
    </location>
</feature>
<sequence length="84" mass="8655">MRTIKFLIAGATLIAAAGVASAASVSGKITKIDPKTDAITLSDGKVFTLPEGIEAETLKVGETVDVTYSGTGPRLRASKIHVVK</sequence>